<keyword evidence="1" id="KW-0472">Membrane</keyword>
<keyword evidence="1" id="KW-1133">Transmembrane helix</keyword>
<evidence type="ECO:0000256" key="1">
    <source>
        <dbReference type="SAM" id="Phobius"/>
    </source>
</evidence>
<keyword evidence="1" id="KW-0812">Transmembrane</keyword>
<dbReference type="Pfam" id="PF18979">
    <property type="entry name" value="DUF5715"/>
    <property type="match status" value="1"/>
</dbReference>
<keyword evidence="3" id="KW-1185">Reference proteome</keyword>
<feature type="transmembrane region" description="Helical" evidence="1">
    <location>
        <begin position="20"/>
        <end position="39"/>
    </location>
</feature>
<dbReference type="EMBL" id="QWGR01000008">
    <property type="protein sequence ID" value="RIJ47364.1"/>
    <property type="molecule type" value="Genomic_DNA"/>
</dbReference>
<dbReference type="InterPro" id="IPR043769">
    <property type="entry name" value="DUF5715"/>
</dbReference>
<sequence length="240" mass="27718">MTAEKRTKRKKRRLKKKYKIRLIVLAVIAIAALVLYFPAKKKVTEMLHPAPIGTVKVDWYKDLNQKHLKYAQQNGIARFKTNEELEAGVPELLKTGKLEHISDNGYYRICPLTHSHPYLTPSAKNFLEELGKRFSQKLDEHDLPHYYYQVSSLLRTTENQKKLSRSNGNASPNTSHLYATTFDIPYFTVVKRTLLWNEAEVTDGRASKLLSEAIGELREEGRCVVVTERNERCFHITVTD</sequence>
<comment type="caution">
    <text evidence="2">The sequence shown here is derived from an EMBL/GenBank/DDBJ whole genome shotgun (WGS) entry which is preliminary data.</text>
</comment>
<evidence type="ECO:0000313" key="3">
    <source>
        <dbReference type="Proteomes" id="UP000265926"/>
    </source>
</evidence>
<reference evidence="2 3" key="1">
    <citation type="submission" date="2018-08" db="EMBL/GenBank/DDBJ databases">
        <title>Pallidiluteibacterium maritimus gen. nov., sp. nov., isolated from coastal sediment.</title>
        <authorList>
            <person name="Zhou L.Y."/>
        </authorList>
    </citation>
    <scope>NUCLEOTIDE SEQUENCE [LARGE SCALE GENOMIC DNA]</scope>
    <source>
        <strain evidence="2 3">XSD2</strain>
    </source>
</reference>
<protein>
    <submittedName>
        <fullName evidence="2">Uncharacterized protein</fullName>
    </submittedName>
</protein>
<dbReference type="Proteomes" id="UP000265926">
    <property type="component" value="Unassembled WGS sequence"/>
</dbReference>
<dbReference type="OrthoDB" id="1523789at2"/>
<gene>
    <name evidence="2" type="ORF">D1614_14710</name>
</gene>
<name>A0A399SXC3_9BACT</name>
<organism evidence="2 3">
    <name type="scientific">Maribellus luteus</name>
    <dbReference type="NCBI Taxonomy" id="2305463"/>
    <lineage>
        <taxon>Bacteria</taxon>
        <taxon>Pseudomonadati</taxon>
        <taxon>Bacteroidota</taxon>
        <taxon>Bacteroidia</taxon>
        <taxon>Marinilabiliales</taxon>
        <taxon>Prolixibacteraceae</taxon>
        <taxon>Maribellus</taxon>
    </lineage>
</organism>
<dbReference type="AlphaFoldDB" id="A0A399SXC3"/>
<dbReference type="RefSeq" id="WP_119438723.1">
    <property type="nucleotide sequence ID" value="NZ_QWGR01000008.1"/>
</dbReference>
<evidence type="ECO:0000313" key="2">
    <source>
        <dbReference type="EMBL" id="RIJ47364.1"/>
    </source>
</evidence>
<proteinExistence type="predicted"/>
<accession>A0A399SXC3</accession>